<protein>
    <submittedName>
        <fullName evidence="2">Putative vegetative cell wall protein gp1</fullName>
    </submittedName>
</protein>
<gene>
    <name evidence="2" type="ORF">EV44_g2025</name>
</gene>
<sequence length="449" mass="52293">MTTYSSYPMSCHRYPGASYFPSFHSTTPAPGYPSHDVPYGTSYGPPPESCAYYYQHSSHIPRPATAFPSIRPSSSYVGEATGRDRDTRDFYERDQYDHEDIQTDEFHIRFSPRFNSNGQYATASAYPCRREYRAAPRRMRSFSASFPIPGIDSDDECRYDEYNSTESNTHAFYHEFKAPRRPQKKSYNYRGHGYDNTHHYYTQTYLNEEEEEEELVNQQQHEERQRNSRHRERSHKYKTRPASAAPRRSHGANPSTHKDRQRQSRHATEEDRRKHKFPSYYSIEFWDPAESPIILLGNVFDANSLGKWIYDWTVSCYSSGSNLGKMAGELWLLLIQLAGKVKRAEECMSRTRSEDAKEMLHDFISSGERLNGRLCDILKLCEKPMLNVSESSGKSHRLGTKAGIVFVETLFGQDRLLIKTENFMHSMRLWNLRFDANCGEILRSLRNEN</sequence>
<dbReference type="EMBL" id="JNVN01004582">
    <property type="protein sequence ID" value="KHJ30281.1"/>
    <property type="molecule type" value="Genomic_DNA"/>
</dbReference>
<evidence type="ECO:0000313" key="2">
    <source>
        <dbReference type="EMBL" id="KHJ30281.1"/>
    </source>
</evidence>
<name>A0A0B1P097_UNCNE</name>
<evidence type="ECO:0000313" key="3">
    <source>
        <dbReference type="Proteomes" id="UP000030854"/>
    </source>
</evidence>
<dbReference type="OMA" id="YDWTVYR"/>
<feature type="compositionally biased region" description="Basic residues" evidence="1">
    <location>
        <begin position="227"/>
        <end position="239"/>
    </location>
</feature>
<dbReference type="HOGENOM" id="CLU_039952_1_0_1"/>
<feature type="region of interest" description="Disordered" evidence="1">
    <location>
        <begin position="175"/>
        <end position="196"/>
    </location>
</feature>
<proteinExistence type="predicted"/>
<keyword evidence="3" id="KW-1185">Reference proteome</keyword>
<dbReference type="AlphaFoldDB" id="A0A0B1P097"/>
<feature type="region of interest" description="Disordered" evidence="1">
    <location>
        <begin position="208"/>
        <end position="273"/>
    </location>
</feature>
<comment type="caution">
    <text evidence="2">The sequence shown here is derived from an EMBL/GenBank/DDBJ whole genome shotgun (WGS) entry which is preliminary data.</text>
</comment>
<dbReference type="Proteomes" id="UP000030854">
    <property type="component" value="Unassembled WGS sequence"/>
</dbReference>
<accession>A0A0B1P097</accession>
<feature type="compositionally biased region" description="Basic and acidic residues" evidence="1">
    <location>
        <begin position="256"/>
        <end position="272"/>
    </location>
</feature>
<reference evidence="2 3" key="1">
    <citation type="journal article" date="2014" name="BMC Genomics">
        <title>Adaptive genomic structural variation in the grape powdery mildew pathogen, Erysiphe necator.</title>
        <authorList>
            <person name="Jones L."/>
            <person name="Riaz S."/>
            <person name="Morales-Cruz A."/>
            <person name="Amrine K.C."/>
            <person name="McGuire B."/>
            <person name="Gubler W.D."/>
            <person name="Walker M.A."/>
            <person name="Cantu D."/>
        </authorList>
    </citation>
    <scope>NUCLEOTIDE SEQUENCE [LARGE SCALE GENOMIC DNA]</scope>
    <source>
        <strain evidence="3">c</strain>
    </source>
</reference>
<evidence type="ECO:0000256" key="1">
    <source>
        <dbReference type="SAM" id="MobiDB-lite"/>
    </source>
</evidence>
<organism evidence="2 3">
    <name type="scientific">Uncinula necator</name>
    <name type="common">Grape powdery mildew</name>
    <dbReference type="NCBI Taxonomy" id="52586"/>
    <lineage>
        <taxon>Eukaryota</taxon>
        <taxon>Fungi</taxon>
        <taxon>Dikarya</taxon>
        <taxon>Ascomycota</taxon>
        <taxon>Pezizomycotina</taxon>
        <taxon>Leotiomycetes</taxon>
        <taxon>Erysiphales</taxon>
        <taxon>Erysiphaceae</taxon>
        <taxon>Erysiphe</taxon>
    </lineage>
</organism>
<dbReference type="STRING" id="52586.A0A0B1P097"/>